<dbReference type="GO" id="GO:0016628">
    <property type="term" value="F:oxidoreductase activity, acting on the CH-CH group of donors, NAD or NADP as acceptor"/>
    <property type="evidence" value="ECO:0007669"/>
    <property type="project" value="InterPro"/>
</dbReference>
<gene>
    <name evidence="1" type="ORF">DRJ31_07690</name>
    <name evidence="2" type="ORF">DRJ33_05065</name>
</gene>
<dbReference type="PANTHER" id="PTHR42685:SF18">
    <property type="entry name" value="DIGERANYLGERANYLGLYCEROPHOSPHOLIPID REDUCTASE"/>
    <property type="match status" value="1"/>
</dbReference>
<dbReference type="EMBL" id="QMQX01000082">
    <property type="protein sequence ID" value="RLE51841.1"/>
    <property type="molecule type" value="Genomic_DNA"/>
</dbReference>
<dbReference type="Gene3D" id="3.50.50.60">
    <property type="entry name" value="FAD/NAD(P)-binding domain"/>
    <property type="match status" value="1"/>
</dbReference>
<dbReference type="EMBL" id="QMQV01000086">
    <property type="protein sequence ID" value="RLE48208.1"/>
    <property type="molecule type" value="Genomic_DNA"/>
</dbReference>
<reference evidence="3 4" key="1">
    <citation type="submission" date="2018-06" db="EMBL/GenBank/DDBJ databases">
        <title>Extensive metabolic versatility and redundancy in microbially diverse, dynamic hydrothermal sediments.</title>
        <authorList>
            <person name="Dombrowski N."/>
            <person name="Teske A."/>
            <person name="Baker B.J."/>
        </authorList>
    </citation>
    <scope>NUCLEOTIDE SEQUENCE [LARGE SCALE GENOMIC DNA]</scope>
    <source>
        <strain evidence="2">B34_G17</strain>
        <strain evidence="1">B66_G16</strain>
    </source>
</reference>
<dbReference type="AlphaFoldDB" id="A0A497EMX0"/>
<dbReference type="InterPro" id="IPR011777">
    <property type="entry name" value="Geranylgeranyl_Rdtase_fam"/>
</dbReference>
<evidence type="ECO:0000313" key="4">
    <source>
        <dbReference type="Proteomes" id="UP000278475"/>
    </source>
</evidence>
<proteinExistence type="predicted"/>
<name>A0A497EMX0_9CREN</name>
<protein>
    <recommendedName>
        <fullName evidence="5">FAD-binding domain-containing protein</fullName>
    </recommendedName>
</protein>
<dbReference type="Gene3D" id="3.30.9.10">
    <property type="entry name" value="D-Amino Acid Oxidase, subunit A, domain 2"/>
    <property type="match status" value="1"/>
</dbReference>
<dbReference type="NCBIfam" id="TIGR02032">
    <property type="entry name" value="GG-red-SF"/>
    <property type="match status" value="1"/>
</dbReference>
<evidence type="ECO:0000313" key="1">
    <source>
        <dbReference type="EMBL" id="RLE48208.1"/>
    </source>
</evidence>
<evidence type="ECO:0000313" key="2">
    <source>
        <dbReference type="EMBL" id="RLE51841.1"/>
    </source>
</evidence>
<dbReference type="SUPFAM" id="SSF51905">
    <property type="entry name" value="FAD/NAD(P)-binding domain"/>
    <property type="match status" value="1"/>
</dbReference>
<organism evidence="1 4">
    <name type="scientific">Thermoproteota archaeon</name>
    <dbReference type="NCBI Taxonomy" id="2056631"/>
    <lineage>
        <taxon>Archaea</taxon>
        <taxon>Thermoproteota</taxon>
    </lineage>
</organism>
<dbReference type="PANTHER" id="PTHR42685">
    <property type="entry name" value="GERANYLGERANYL DIPHOSPHATE REDUCTASE"/>
    <property type="match status" value="1"/>
</dbReference>
<dbReference type="Proteomes" id="UP000272051">
    <property type="component" value="Unassembled WGS sequence"/>
</dbReference>
<evidence type="ECO:0008006" key="5">
    <source>
        <dbReference type="Google" id="ProtNLM"/>
    </source>
</evidence>
<evidence type="ECO:0000313" key="3">
    <source>
        <dbReference type="Proteomes" id="UP000272051"/>
    </source>
</evidence>
<sequence>MVSDLVVIGAGPSGLLTALEAVSGGGEVIVLEEHEEVGVPDHCAGLVSLRGLKALDIPGNYVKNYVKGANIYSPSGVKLRVFKDEYQAAVIDRVLFDKALAKLAEKKGVRILTGFKADELRICEDHVEVLCSNKVFKARYAAVADGALARFCVKLGLNRSKVLPAIQLEVEASLNEEVVELYFGSKWAPGFFAWCIPLSTGRARIGLACENVNPKALLHKLFEKHPVVSKMKVGKKLRQVAGFIVVGGPIERHVVRDRIVVVGDAGGFAKPTTGGGVILGGVVSKLAGSVVSRCLSGEVNLGFFEKMWKKRFQKQFFLMKALANSIRSLGDYELDKVFSLLKKAGIEEDLALFGEMDLQGETITKIAMNAKYLMATLNVAKGAFRALLPAKL</sequence>
<dbReference type="InterPro" id="IPR050407">
    <property type="entry name" value="Geranylgeranyl_reductase"/>
</dbReference>
<dbReference type="PRINTS" id="PR00420">
    <property type="entry name" value="RNGMNOXGNASE"/>
</dbReference>
<dbReference type="InterPro" id="IPR036188">
    <property type="entry name" value="FAD/NAD-bd_sf"/>
</dbReference>
<accession>A0A497EMX0</accession>
<dbReference type="Proteomes" id="UP000278475">
    <property type="component" value="Unassembled WGS sequence"/>
</dbReference>
<comment type="caution">
    <text evidence="1">The sequence shown here is derived from an EMBL/GenBank/DDBJ whole genome shotgun (WGS) entry which is preliminary data.</text>
</comment>